<dbReference type="Pfam" id="PF06742">
    <property type="entry name" value="DUF1214"/>
    <property type="match status" value="1"/>
</dbReference>
<feature type="domain" description="DUF1254" evidence="3">
    <location>
        <begin position="132"/>
        <end position="232"/>
    </location>
</feature>
<comment type="caution">
    <text evidence="4">The sequence shown here is derived from an EMBL/GenBank/DDBJ whole genome shotgun (WGS) entry which is preliminary data.</text>
</comment>
<dbReference type="OrthoDB" id="272779at2"/>
<dbReference type="InterPro" id="IPR037050">
    <property type="entry name" value="DUF1254_sf"/>
</dbReference>
<reference evidence="4 5" key="1">
    <citation type="submission" date="2017-03" db="EMBL/GenBank/DDBJ databases">
        <title>Genome analysis of Rhizobial strains effectives or ineffectives for nitrogen fixation isolated from bean seeds.</title>
        <authorList>
            <person name="Peralta H."/>
            <person name="Aguilar-Vera A."/>
            <person name="Mora Y."/>
            <person name="Vargas-Lagunas C."/>
            <person name="Girard L."/>
            <person name="Mora J."/>
        </authorList>
    </citation>
    <scope>NUCLEOTIDE SEQUENCE [LARGE SCALE GENOMIC DNA]</scope>
    <source>
        <strain evidence="4 5">CCGM3</strain>
    </source>
</reference>
<feature type="transmembrane region" description="Helical" evidence="1">
    <location>
        <begin position="20"/>
        <end position="43"/>
    </location>
</feature>
<dbReference type="SUPFAM" id="SSF160935">
    <property type="entry name" value="VPA0735-like"/>
    <property type="match status" value="1"/>
</dbReference>
<evidence type="ECO:0000256" key="1">
    <source>
        <dbReference type="SAM" id="Phobius"/>
    </source>
</evidence>
<accession>A0A370KTP1</accession>
<sequence>MRLEGNGVRSTAEPLVEVIMAGLVSPNVIAFILVAFLGGNALAEEPGKLAPLPDKLPPSLEARVGNVEFGKGLPTPKGIEQLFEIQDFQRATQLYQWAIPAIGVLGWQRASIANGKTEETDWVIYDDYVPRQGILTPNTQVSYVMAFPDTEKSGPLVLDYGPGKIAGIVMDYWQRPQFDFGLTGPEKGAPGKALIVGPGQKVPDDVAGYHVIQMPTRVAFVGYRVLDRSEKDKLTPLIKLYPYSERNDPPSAKVIAATKDYLQSAPRGLSYWEAVNELIQREPVEDRDRFFYAMLRDLGIEKGKPFKPDERQKKLFEDAALLGEYISKALVYEKRFIPDNRYRPDARWEFALVVTPSQREANYDQLDPRTQWFYEAIAASYAMITKTPGVGSIYLETYYDKDGDWLDGGKSYQLRVPANPPMQQFWAVSVYDIDTRTLLRNEIQKAEISSNSQELQTNADGSVDIYFAPQAPGGKEGNWVQTTPGKFWFPYFRLYAPTQAYFDRGWPLPDIEKGN</sequence>
<gene>
    <name evidence="4" type="ORF">B5K06_05605</name>
</gene>
<dbReference type="EMBL" id="NAAC01000006">
    <property type="protein sequence ID" value="RDJ14373.1"/>
    <property type="molecule type" value="Genomic_DNA"/>
</dbReference>
<dbReference type="Gene3D" id="2.60.120.600">
    <property type="entry name" value="Domain of unknown function DUF1214, C-terminal domain"/>
    <property type="match status" value="1"/>
</dbReference>
<dbReference type="Pfam" id="PF06863">
    <property type="entry name" value="DUF1254"/>
    <property type="match status" value="1"/>
</dbReference>
<protein>
    <recommendedName>
        <fullName evidence="6">DUF1254 domain-containing protein</fullName>
    </recommendedName>
</protein>
<keyword evidence="1" id="KW-0472">Membrane</keyword>
<evidence type="ECO:0000259" key="3">
    <source>
        <dbReference type="Pfam" id="PF06863"/>
    </source>
</evidence>
<evidence type="ECO:0000259" key="2">
    <source>
        <dbReference type="Pfam" id="PF06742"/>
    </source>
</evidence>
<evidence type="ECO:0000313" key="5">
    <source>
        <dbReference type="Proteomes" id="UP000254939"/>
    </source>
</evidence>
<dbReference type="Gene3D" id="2.60.40.1610">
    <property type="entry name" value="Domain of unknown function DUF1254"/>
    <property type="match status" value="1"/>
</dbReference>
<keyword evidence="1" id="KW-0812">Transmembrane</keyword>
<organism evidence="4 5">
    <name type="scientific">Rhizobium grahamii</name>
    <dbReference type="NCBI Taxonomy" id="1120045"/>
    <lineage>
        <taxon>Bacteria</taxon>
        <taxon>Pseudomonadati</taxon>
        <taxon>Pseudomonadota</taxon>
        <taxon>Alphaproteobacteria</taxon>
        <taxon>Hyphomicrobiales</taxon>
        <taxon>Rhizobiaceae</taxon>
        <taxon>Rhizobium/Agrobacterium group</taxon>
        <taxon>Rhizobium</taxon>
    </lineage>
</organism>
<evidence type="ECO:0000313" key="4">
    <source>
        <dbReference type="EMBL" id="RDJ14373.1"/>
    </source>
</evidence>
<dbReference type="PANTHER" id="PTHR36509:SF3">
    <property type="entry name" value="SIGNAL PEPTIDE PROTEIN"/>
    <property type="match status" value="1"/>
</dbReference>
<keyword evidence="1" id="KW-1133">Transmembrane helix</keyword>
<evidence type="ECO:0008006" key="6">
    <source>
        <dbReference type="Google" id="ProtNLM"/>
    </source>
</evidence>
<dbReference type="AlphaFoldDB" id="A0A370KTP1"/>
<dbReference type="InterPro" id="IPR010621">
    <property type="entry name" value="DUF1214"/>
</dbReference>
<proteinExistence type="predicted"/>
<feature type="domain" description="DUF1214" evidence="2">
    <location>
        <begin position="392"/>
        <end position="499"/>
    </location>
</feature>
<dbReference type="InterPro" id="IPR010679">
    <property type="entry name" value="DUF1254"/>
</dbReference>
<dbReference type="Gene3D" id="1.10.3360.10">
    <property type="entry name" value="VPA0735-like domain"/>
    <property type="match status" value="1"/>
</dbReference>
<name>A0A370KTP1_9HYPH</name>
<dbReference type="InterPro" id="IPR037049">
    <property type="entry name" value="DUF1214_C_sf"/>
</dbReference>
<dbReference type="PANTHER" id="PTHR36509">
    <property type="entry name" value="BLL3101 PROTEIN"/>
    <property type="match status" value="1"/>
</dbReference>
<dbReference type="Proteomes" id="UP000254939">
    <property type="component" value="Unassembled WGS sequence"/>
</dbReference>